<gene>
    <name evidence="2" type="ORF">UT84_C0002G0039</name>
</gene>
<organism evidence="2 3">
    <name type="scientific">Candidatus Curtissbacteria bacterium GW2011_GWA1_40_16</name>
    <dbReference type="NCBI Taxonomy" id="1618405"/>
    <lineage>
        <taxon>Bacteria</taxon>
        <taxon>Candidatus Curtissiibacteriota</taxon>
    </lineage>
</organism>
<accession>A0A0G0RFH5</accession>
<dbReference type="PROSITE" id="PS51257">
    <property type="entry name" value="PROKAR_LIPOPROTEIN"/>
    <property type="match status" value="1"/>
</dbReference>
<evidence type="ECO:0000313" key="2">
    <source>
        <dbReference type="EMBL" id="KKR51178.1"/>
    </source>
</evidence>
<reference evidence="2 3" key="1">
    <citation type="journal article" date="2015" name="Nature">
        <title>rRNA introns, odd ribosomes, and small enigmatic genomes across a large radiation of phyla.</title>
        <authorList>
            <person name="Brown C.T."/>
            <person name="Hug L.A."/>
            <person name="Thomas B.C."/>
            <person name="Sharon I."/>
            <person name="Castelle C.J."/>
            <person name="Singh A."/>
            <person name="Wilkins M.J."/>
            <person name="Williams K.H."/>
            <person name="Banfield J.F."/>
        </authorList>
    </citation>
    <scope>NUCLEOTIDE SEQUENCE [LARGE SCALE GENOMIC DNA]</scope>
</reference>
<feature type="chain" id="PRO_5002534326" description="Lipoprotein" evidence="1">
    <location>
        <begin position="21"/>
        <end position="135"/>
    </location>
</feature>
<feature type="signal peptide" evidence="1">
    <location>
        <begin position="1"/>
        <end position="20"/>
    </location>
</feature>
<evidence type="ECO:0000313" key="3">
    <source>
        <dbReference type="Proteomes" id="UP000034531"/>
    </source>
</evidence>
<evidence type="ECO:0000256" key="1">
    <source>
        <dbReference type="SAM" id="SignalP"/>
    </source>
</evidence>
<dbReference type="AlphaFoldDB" id="A0A0G0RFH5"/>
<comment type="caution">
    <text evidence="2">The sequence shown here is derived from an EMBL/GenBank/DDBJ whole genome shotgun (WGS) entry which is preliminary data.</text>
</comment>
<dbReference type="EMBL" id="LBYI01000002">
    <property type="protein sequence ID" value="KKR51178.1"/>
    <property type="molecule type" value="Genomic_DNA"/>
</dbReference>
<evidence type="ECO:0008006" key="4">
    <source>
        <dbReference type="Google" id="ProtNLM"/>
    </source>
</evidence>
<name>A0A0G0RFH5_9BACT</name>
<protein>
    <recommendedName>
        <fullName evidence="4">Lipoprotein</fullName>
    </recommendedName>
</protein>
<keyword evidence="1" id="KW-0732">Signal</keyword>
<sequence length="135" mass="14508">MKTRLLVVFIFAITLSGCMPTIGNSSSGTSKDEFKKGAYTAGFPAVPLYKNSKVLESYGYKGKYGAASVTSDDISKVVQFYTDSLKLLGWDHTVKQNSATSYEFQISNSGQQGSIIVNTTVDGKKTGITVSIAPR</sequence>
<proteinExistence type="predicted"/>
<dbReference type="Proteomes" id="UP000034531">
    <property type="component" value="Unassembled WGS sequence"/>
</dbReference>